<dbReference type="EMBL" id="OZ034817">
    <property type="protein sequence ID" value="CAL1381705.1"/>
    <property type="molecule type" value="Genomic_DNA"/>
</dbReference>
<evidence type="ECO:0000313" key="2">
    <source>
        <dbReference type="Proteomes" id="UP001497516"/>
    </source>
</evidence>
<dbReference type="AlphaFoldDB" id="A0AAV2E759"/>
<gene>
    <name evidence="1" type="ORF">LTRI10_LOCUS23070</name>
</gene>
<accession>A0AAV2E759</accession>
<proteinExistence type="predicted"/>
<reference evidence="1 2" key="1">
    <citation type="submission" date="2024-04" db="EMBL/GenBank/DDBJ databases">
        <authorList>
            <person name="Fracassetti M."/>
        </authorList>
    </citation>
    <scope>NUCLEOTIDE SEQUENCE [LARGE SCALE GENOMIC DNA]</scope>
</reference>
<organism evidence="1 2">
    <name type="scientific">Linum trigynum</name>
    <dbReference type="NCBI Taxonomy" id="586398"/>
    <lineage>
        <taxon>Eukaryota</taxon>
        <taxon>Viridiplantae</taxon>
        <taxon>Streptophyta</taxon>
        <taxon>Embryophyta</taxon>
        <taxon>Tracheophyta</taxon>
        <taxon>Spermatophyta</taxon>
        <taxon>Magnoliopsida</taxon>
        <taxon>eudicotyledons</taxon>
        <taxon>Gunneridae</taxon>
        <taxon>Pentapetalae</taxon>
        <taxon>rosids</taxon>
        <taxon>fabids</taxon>
        <taxon>Malpighiales</taxon>
        <taxon>Linaceae</taxon>
        <taxon>Linum</taxon>
    </lineage>
</organism>
<sequence length="152" mass="16917">MRWESLPIVLNSNAPMLNKHLHQDMSVYPGNLLSSELEDTLENRCSRRVTEASRLTKDEEVLASADDKELSKRNDDAFEVVGVVLVLVPLMLAPTRVSGPPRGGTMPQVNDLNEPDVSLDLEQSHDAECLHKEDLCQPHLHVDHGVYSEVLG</sequence>
<protein>
    <submittedName>
        <fullName evidence="1">Uncharacterized protein</fullName>
    </submittedName>
</protein>
<name>A0AAV2E759_9ROSI</name>
<dbReference type="Proteomes" id="UP001497516">
    <property type="component" value="Chromosome 4"/>
</dbReference>
<keyword evidence="2" id="KW-1185">Reference proteome</keyword>
<evidence type="ECO:0000313" key="1">
    <source>
        <dbReference type="EMBL" id="CAL1381705.1"/>
    </source>
</evidence>